<dbReference type="InterPro" id="IPR050498">
    <property type="entry name" value="Ycf3"/>
</dbReference>
<evidence type="ECO:0000256" key="4">
    <source>
        <dbReference type="SAM" id="SignalP"/>
    </source>
</evidence>
<dbReference type="GO" id="GO:0009279">
    <property type="term" value="C:cell outer membrane"/>
    <property type="evidence" value="ECO:0007669"/>
    <property type="project" value="TreeGrafter"/>
</dbReference>
<feature type="signal peptide" evidence="4">
    <location>
        <begin position="1"/>
        <end position="25"/>
    </location>
</feature>
<reference evidence="5 6" key="1">
    <citation type="submission" date="2017-10" db="EMBL/GenBank/DDBJ databases">
        <title>Genome sequence of Caulobacter mirabilis FWC38.</title>
        <authorList>
            <person name="Fiebig A."/>
            <person name="Crosson S."/>
        </authorList>
    </citation>
    <scope>NUCLEOTIDE SEQUENCE [LARGE SCALE GENOMIC DNA]</scope>
    <source>
        <strain evidence="5 6">FWC 38</strain>
    </source>
</reference>
<dbReference type="SUPFAM" id="SSF48452">
    <property type="entry name" value="TPR-like"/>
    <property type="match status" value="1"/>
</dbReference>
<evidence type="ECO:0000256" key="3">
    <source>
        <dbReference type="PROSITE-ProRule" id="PRU00339"/>
    </source>
</evidence>
<keyword evidence="1" id="KW-0677">Repeat</keyword>
<dbReference type="PROSITE" id="PS50005">
    <property type="entry name" value="TPR"/>
    <property type="match status" value="1"/>
</dbReference>
<dbReference type="SMART" id="SM00028">
    <property type="entry name" value="TPR"/>
    <property type="match status" value="3"/>
</dbReference>
<dbReference type="PANTHER" id="PTHR44858">
    <property type="entry name" value="TETRATRICOPEPTIDE REPEAT PROTEIN 6"/>
    <property type="match status" value="1"/>
</dbReference>
<dbReference type="EMBL" id="CP024201">
    <property type="protein sequence ID" value="ATQ42279.1"/>
    <property type="molecule type" value="Genomic_DNA"/>
</dbReference>
<sequence length="187" mass="20245">MSPKVVFAFLVFAAALLLPAGAASAAAFVLGGGMANACSQAAIAGRDDRASIEVCTQALESQPLLRRDRAGTLVNRGVIQLRRKAYAEAGRDFDAALALEPGLGEAFVNRGAAFIAQRRYREGVDQIDRGLALGPDEPEKADFNRALAWEGLDDMKAAWLDYQKALELRPDWDAPRQELTRFTVARP</sequence>
<feature type="repeat" description="TPR" evidence="3">
    <location>
        <begin position="104"/>
        <end position="137"/>
    </location>
</feature>
<evidence type="ECO:0000256" key="1">
    <source>
        <dbReference type="ARBA" id="ARBA00022737"/>
    </source>
</evidence>
<organism evidence="5 6">
    <name type="scientific">Caulobacter mirabilis</name>
    <dbReference type="NCBI Taxonomy" id="69666"/>
    <lineage>
        <taxon>Bacteria</taxon>
        <taxon>Pseudomonadati</taxon>
        <taxon>Pseudomonadota</taxon>
        <taxon>Alphaproteobacteria</taxon>
        <taxon>Caulobacterales</taxon>
        <taxon>Caulobacteraceae</taxon>
        <taxon>Caulobacter</taxon>
    </lineage>
</organism>
<dbReference type="InterPro" id="IPR011990">
    <property type="entry name" value="TPR-like_helical_dom_sf"/>
</dbReference>
<evidence type="ECO:0000313" key="6">
    <source>
        <dbReference type="Proteomes" id="UP000228945"/>
    </source>
</evidence>
<keyword evidence="4" id="KW-0732">Signal</keyword>
<dbReference type="KEGG" id="cmb:CSW64_07530"/>
<dbReference type="Gene3D" id="1.25.40.10">
    <property type="entry name" value="Tetratricopeptide repeat domain"/>
    <property type="match status" value="2"/>
</dbReference>
<keyword evidence="6" id="KW-1185">Reference proteome</keyword>
<evidence type="ECO:0000256" key="2">
    <source>
        <dbReference type="ARBA" id="ARBA00022803"/>
    </source>
</evidence>
<feature type="chain" id="PRO_5013702658" evidence="4">
    <location>
        <begin position="26"/>
        <end position="187"/>
    </location>
</feature>
<dbReference type="OrthoDB" id="7594766at2"/>
<proteinExistence type="predicted"/>
<dbReference type="PANTHER" id="PTHR44858:SF1">
    <property type="entry name" value="UDP-N-ACETYLGLUCOSAMINE--PEPTIDE N-ACETYLGLUCOSAMINYLTRANSFERASE SPINDLY-RELATED"/>
    <property type="match status" value="1"/>
</dbReference>
<protein>
    <submittedName>
        <fullName evidence="5">Uncharacterized protein</fullName>
    </submittedName>
</protein>
<gene>
    <name evidence="5" type="ORF">CSW64_07530</name>
</gene>
<keyword evidence="2 3" id="KW-0802">TPR repeat</keyword>
<evidence type="ECO:0000313" key="5">
    <source>
        <dbReference type="EMBL" id="ATQ42279.1"/>
    </source>
</evidence>
<dbReference type="InterPro" id="IPR019734">
    <property type="entry name" value="TPR_rpt"/>
</dbReference>
<dbReference type="AlphaFoldDB" id="A0A2D2AW97"/>
<accession>A0A2D2AW97</accession>
<name>A0A2D2AW97_9CAUL</name>
<dbReference type="RefSeq" id="WP_099621536.1">
    <property type="nucleotide sequence ID" value="NZ_CP024201.1"/>
</dbReference>
<dbReference type="GO" id="GO:0046813">
    <property type="term" value="P:receptor-mediated virion attachment to host cell"/>
    <property type="evidence" value="ECO:0007669"/>
    <property type="project" value="TreeGrafter"/>
</dbReference>
<dbReference type="Proteomes" id="UP000228945">
    <property type="component" value="Chromosome"/>
</dbReference>